<dbReference type="PANTHER" id="PTHR47894:SF4">
    <property type="entry name" value="HTH-TYPE TRANSCRIPTIONAL REGULATOR GADX"/>
    <property type="match status" value="1"/>
</dbReference>
<evidence type="ECO:0000313" key="6">
    <source>
        <dbReference type="Proteomes" id="UP000433101"/>
    </source>
</evidence>
<sequence>MPQERRFSFEGLEFRPDIIEDLATSMLDLATSDTDFGLLLTGGDSEAHLIQARELVGLPEYCAVLDIPLSPFLKQYRLSNVPARPPLGSYIRLDDFSRLLDALATRAGCETFALDWTKWLIETLPDPIDCQGADDTVCMAAKYAPDLRSAIDVLANCASVSHDLAMAECVSEGATTALQWAFPYSISCRNQITDRIAGAYCRRISVLTGGLDVVVSVELNRDEPVDAGPYREFFGPAISFDAPFNRIRVKTSALDTPNLRANNDIFVALGELNRRRLADKRRVHSVVGRTCEAIAADLSDPDLTLSKVSRNMALSERGLQRRLSDEGATFQMLHDKVRRQAAEDLLTATDLSISDIAYRLGFKAVGNFTRAARRWFDRSPKEYRKERQSAAAQ</sequence>
<feature type="domain" description="HTH araC/xylS-type" evidence="4">
    <location>
        <begin position="288"/>
        <end position="386"/>
    </location>
</feature>
<dbReference type="GO" id="GO:0005829">
    <property type="term" value="C:cytosol"/>
    <property type="evidence" value="ECO:0007669"/>
    <property type="project" value="TreeGrafter"/>
</dbReference>
<accession>A0A7X3LQV5</accession>
<evidence type="ECO:0000256" key="1">
    <source>
        <dbReference type="ARBA" id="ARBA00023015"/>
    </source>
</evidence>
<dbReference type="Pfam" id="PF12625">
    <property type="entry name" value="Arabinose_bd"/>
    <property type="match status" value="1"/>
</dbReference>
<proteinExistence type="predicted"/>
<dbReference type="GO" id="GO:0003700">
    <property type="term" value="F:DNA-binding transcription factor activity"/>
    <property type="evidence" value="ECO:0007669"/>
    <property type="project" value="InterPro"/>
</dbReference>
<gene>
    <name evidence="5" type="ORF">GR183_00790</name>
</gene>
<keyword evidence="3" id="KW-0804">Transcription</keyword>
<evidence type="ECO:0000313" key="5">
    <source>
        <dbReference type="EMBL" id="MXN63427.1"/>
    </source>
</evidence>
<keyword evidence="6" id="KW-1185">Reference proteome</keyword>
<protein>
    <submittedName>
        <fullName evidence="5">Helix-turn-helix domain-containing protein</fullName>
    </submittedName>
</protein>
<dbReference type="AlphaFoldDB" id="A0A7X3LQV5"/>
<dbReference type="InterPro" id="IPR032687">
    <property type="entry name" value="AraC-type_N"/>
</dbReference>
<dbReference type="GO" id="GO:0000976">
    <property type="term" value="F:transcription cis-regulatory region binding"/>
    <property type="evidence" value="ECO:0007669"/>
    <property type="project" value="TreeGrafter"/>
</dbReference>
<dbReference type="Gene3D" id="1.10.10.60">
    <property type="entry name" value="Homeodomain-like"/>
    <property type="match status" value="1"/>
</dbReference>
<evidence type="ECO:0000256" key="3">
    <source>
        <dbReference type="ARBA" id="ARBA00023163"/>
    </source>
</evidence>
<dbReference type="PANTHER" id="PTHR47894">
    <property type="entry name" value="HTH-TYPE TRANSCRIPTIONAL REGULATOR GADX"/>
    <property type="match status" value="1"/>
</dbReference>
<dbReference type="InterPro" id="IPR018060">
    <property type="entry name" value="HTH_AraC"/>
</dbReference>
<reference evidence="5 6" key="1">
    <citation type="submission" date="2019-12" db="EMBL/GenBank/DDBJ databases">
        <authorList>
            <person name="Li M."/>
        </authorList>
    </citation>
    <scope>NUCLEOTIDE SEQUENCE [LARGE SCALE GENOMIC DNA]</scope>
    <source>
        <strain evidence="5 6">GBMRC 2046</strain>
    </source>
</reference>
<evidence type="ECO:0000256" key="2">
    <source>
        <dbReference type="ARBA" id="ARBA00023125"/>
    </source>
</evidence>
<keyword evidence="2" id="KW-0238">DNA-binding</keyword>
<dbReference type="InterPro" id="IPR009057">
    <property type="entry name" value="Homeodomain-like_sf"/>
</dbReference>
<dbReference type="Pfam" id="PF12833">
    <property type="entry name" value="HTH_18"/>
    <property type="match status" value="1"/>
</dbReference>
<keyword evidence="1" id="KW-0805">Transcription regulation</keyword>
<dbReference type="Proteomes" id="UP000433101">
    <property type="component" value="Unassembled WGS sequence"/>
</dbReference>
<dbReference type="EMBL" id="WUMV01000001">
    <property type="protein sequence ID" value="MXN63427.1"/>
    <property type="molecule type" value="Genomic_DNA"/>
</dbReference>
<organism evidence="5 6">
    <name type="scientific">Stappia sediminis</name>
    <dbReference type="NCBI Taxonomy" id="2692190"/>
    <lineage>
        <taxon>Bacteria</taxon>
        <taxon>Pseudomonadati</taxon>
        <taxon>Pseudomonadota</taxon>
        <taxon>Alphaproteobacteria</taxon>
        <taxon>Hyphomicrobiales</taxon>
        <taxon>Stappiaceae</taxon>
        <taxon>Stappia</taxon>
    </lineage>
</organism>
<comment type="caution">
    <text evidence="5">The sequence shown here is derived from an EMBL/GenBank/DDBJ whole genome shotgun (WGS) entry which is preliminary data.</text>
</comment>
<dbReference type="SUPFAM" id="SSF46689">
    <property type="entry name" value="Homeodomain-like"/>
    <property type="match status" value="1"/>
</dbReference>
<name>A0A7X3LQV5_9HYPH</name>
<dbReference type="SMART" id="SM00342">
    <property type="entry name" value="HTH_ARAC"/>
    <property type="match status" value="1"/>
</dbReference>
<evidence type="ECO:0000259" key="4">
    <source>
        <dbReference type="PROSITE" id="PS01124"/>
    </source>
</evidence>
<dbReference type="PROSITE" id="PS01124">
    <property type="entry name" value="HTH_ARAC_FAMILY_2"/>
    <property type="match status" value="1"/>
</dbReference>